<evidence type="ECO:0000256" key="1">
    <source>
        <dbReference type="ARBA" id="ARBA00004514"/>
    </source>
</evidence>
<dbReference type="PANTHER" id="PTHR45989">
    <property type="entry name" value="TRANSLATION INITIATION FACTOR EIF-2B SUBUNIT GAMMA"/>
    <property type="match status" value="1"/>
</dbReference>
<evidence type="ECO:0000256" key="3">
    <source>
        <dbReference type="ARBA" id="ARBA00022490"/>
    </source>
</evidence>
<evidence type="ECO:0000256" key="6">
    <source>
        <dbReference type="ARBA" id="ARBA00044196"/>
    </source>
</evidence>
<evidence type="ECO:0000313" key="11">
    <source>
        <dbReference type="EMBL" id="SGZ40734.1"/>
    </source>
</evidence>
<evidence type="ECO:0000256" key="4">
    <source>
        <dbReference type="ARBA" id="ARBA00022540"/>
    </source>
</evidence>
<comment type="similarity">
    <text evidence="2">Belongs to the eIF-2B gamma/epsilon subunits family.</text>
</comment>
<accession>A0A1L0FME4</accession>
<dbReference type="GO" id="GO:0005085">
    <property type="term" value="F:guanyl-nucleotide exchange factor activity"/>
    <property type="evidence" value="ECO:0007669"/>
    <property type="project" value="TreeGrafter"/>
</dbReference>
<evidence type="ECO:0000256" key="9">
    <source>
        <dbReference type="SAM" id="MobiDB-lite"/>
    </source>
</evidence>
<proteinExistence type="inferred from homology"/>
<dbReference type="GO" id="GO:0003743">
    <property type="term" value="F:translation initiation factor activity"/>
    <property type="evidence" value="ECO:0007669"/>
    <property type="project" value="UniProtKB-KW"/>
</dbReference>
<dbReference type="Gene3D" id="2.160.10.10">
    <property type="entry name" value="Hexapeptide repeat proteins"/>
    <property type="match status" value="1"/>
</dbReference>
<evidence type="ECO:0000313" key="12">
    <source>
        <dbReference type="Proteomes" id="UP000183365"/>
    </source>
</evidence>
<dbReference type="GO" id="GO:0005851">
    <property type="term" value="C:eukaryotic translation initiation factor 2B complex"/>
    <property type="evidence" value="ECO:0007669"/>
    <property type="project" value="TreeGrafter"/>
</dbReference>
<sequence length="602" mass="69419">MGAKDYQAFIMLNSSNNVKQPQNLQPLTSIVNNETQTKHRISDSILPVCNRPMIHYVLDWCEQAFFSEVNLVIYDEHSPNHVIEFSELTTKSSSIKDGESTQDIADSYEVAKLKQIVQPFIDFRWKMYKATLKDHAMKTDDSNAYNVSVDKDIVGNLVPNNQVTIKEPIRINIITTKYKNEGEVLMKSLANRIKNKFVLLPSDFITDLPPQILNHQFFQFSKFNKSEQINYSSDDSNGGYYDEEEEVKSDKHSTVEDLPISDDIIMMSCFYKSQLSQVEKKKSNTNDYILYQQLDRTTPYANILLDAYTQENIEKQKYLKIRESLLWKFSKVKGSKLLINSGIYYCNHRVLEIIENITKNQVDFIHRPLKKIFRDLSRRSWVHSDLKERIAMFILPEVVKFSQMNSMVSYLETNRQMLNMIQETDPKMLDNLDPTVNVINDSQQTGISQQSQIGEKTILMAQSNVKKSLIGFNCKIGKKVKITGSIILDNVEIEDNCIIENCIIGYNSIIKKKSKMVNCQVEGGFVIPESSMFKGEMLKRDDLDDMDDSYDNQDGEKSILEDDENVIEEDDSDSETDSDETGDENDYYDEDLEDAGDFQFGF</sequence>
<feature type="compositionally biased region" description="Acidic residues" evidence="9">
    <location>
        <begin position="543"/>
        <end position="553"/>
    </location>
</feature>
<dbReference type="GO" id="GO:0005829">
    <property type="term" value="C:cytosol"/>
    <property type="evidence" value="ECO:0007669"/>
    <property type="project" value="UniProtKB-SubCell"/>
</dbReference>
<dbReference type="PANTHER" id="PTHR45989:SF1">
    <property type="entry name" value="TRANSLATION INITIATION FACTOR EIF-2B SUBUNIT GAMMA"/>
    <property type="match status" value="1"/>
</dbReference>
<dbReference type="Pfam" id="PF25084">
    <property type="entry name" value="LbH_EIF2B"/>
    <property type="match status" value="1"/>
</dbReference>
<dbReference type="EMBL" id="FQNF01000062">
    <property type="protein sequence ID" value="SGZ40734.1"/>
    <property type="molecule type" value="Genomic_DNA"/>
</dbReference>
<dbReference type="VEuPathDB" id="FungiDB:HGUI_02934"/>
<keyword evidence="12" id="KW-1185">Reference proteome</keyword>
<feature type="compositionally biased region" description="Acidic residues" evidence="9">
    <location>
        <begin position="561"/>
        <end position="596"/>
    </location>
</feature>
<dbReference type="InterPro" id="IPR051960">
    <property type="entry name" value="eIF2B_gamma"/>
</dbReference>
<evidence type="ECO:0000256" key="8">
    <source>
        <dbReference type="ARBA" id="ARBA00046432"/>
    </source>
</evidence>
<evidence type="ECO:0000256" key="7">
    <source>
        <dbReference type="ARBA" id="ARBA00044229"/>
    </source>
</evidence>
<protein>
    <recommendedName>
        <fullName evidence="6">Translation initiation factor eIF2B subunit gamma</fullName>
    </recommendedName>
    <alternativeName>
        <fullName evidence="7">eIF2B GDP-GTP exchange factor subunit gamma</fullName>
    </alternativeName>
</protein>
<evidence type="ECO:0000256" key="5">
    <source>
        <dbReference type="ARBA" id="ARBA00022917"/>
    </source>
</evidence>
<evidence type="ECO:0000259" key="10">
    <source>
        <dbReference type="Pfam" id="PF25084"/>
    </source>
</evidence>
<dbReference type="AlphaFoldDB" id="A0A1L0FME4"/>
<dbReference type="CDD" id="cd04652">
    <property type="entry name" value="LbH_eIF2B_gamma_C"/>
    <property type="match status" value="1"/>
</dbReference>
<dbReference type="InterPro" id="IPR011004">
    <property type="entry name" value="Trimer_LpxA-like_sf"/>
</dbReference>
<feature type="domain" description="EIF2B subunit epsilon/gamma LbH" evidence="10">
    <location>
        <begin position="442"/>
        <end position="517"/>
    </location>
</feature>
<dbReference type="GO" id="GO:0002183">
    <property type="term" value="P:cytoplasmic translational initiation"/>
    <property type="evidence" value="ECO:0007669"/>
    <property type="project" value="TreeGrafter"/>
</dbReference>
<keyword evidence="3" id="KW-0963">Cytoplasm</keyword>
<keyword evidence="5" id="KW-0648">Protein biosynthesis</keyword>
<reference evidence="12" key="1">
    <citation type="submission" date="2016-11" db="EMBL/GenBank/DDBJ databases">
        <authorList>
            <person name="Guldener U."/>
        </authorList>
    </citation>
    <scope>NUCLEOTIDE SEQUENCE [LARGE SCALE GENOMIC DNA]</scope>
</reference>
<feature type="region of interest" description="Disordered" evidence="9">
    <location>
        <begin position="543"/>
        <end position="602"/>
    </location>
</feature>
<organism evidence="11 12">
    <name type="scientific">Hanseniaspora guilliermondii</name>
    <dbReference type="NCBI Taxonomy" id="56406"/>
    <lineage>
        <taxon>Eukaryota</taxon>
        <taxon>Fungi</taxon>
        <taxon>Dikarya</taxon>
        <taxon>Ascomycota</taxon>
        <taxon>Saccharomycotina</taxon>
        <taxon>Saccharomycetes</taxon>
        <taxon>Saccharomycodales</taxon>
        <taxon>Saccharomycodaceae</taxon>
        <taxon>Hanseniaspora</taxon>
    </lineage>
</organism>
<dbReference type="SUPFAM" id="SSF51161">
    <property type="entry name" value="Trimeric LpxA-like enzymes"/>
    <property type="match status" value="1"/>
</dbReference>
<evidence type="ECO:0000256" key="2">
    <source>
        <dbReference type="ARBA" id="ARBA00007878"/>
    </source>
</evidence>
<comment type="subunit">
    <text evidence="8">Component of the translation initiation factor 2B (eIF2B) complex which is a heterodecamer of two sets of five different subunits: alpha, beta, gamma, delta and epsilon. Subunits alpha, beta and delta comprise a regulatory subcomplex and subunits epsilon and gamma comprise a catalytic subcomplex. Within the complex, the hexameric regulatory complex resides at the center, with the two heterodimeric catalytic subcomplexes bound on opposite sides.</text>
</comment>
<name>A0A1L0FME4_9ASCO</name>
<gene>
    <name evidence="11" type="ORF">HGUI_02934</name>
</gene>
<dbReference type="Gene3D" id="3.90.550.10">
    <property type="entry name" value="Spore Coat Polysaccharide Biosynthesis Protein SpsA, Chain A"/>
    <property type="match status" value="1"/>
</dbReference>
<keyword evidence="4" id="KW-0396">Initiation factor</keyword>
<dbReference type="InterPro" id="IPR029044">
    <property type="entry name" value="Nucleotide-diphossugar_trans"/>
</dbReference>
<dbReference type="SUPFAM" id="SSF53448">
    <property type="entry name" value="Nucleotide-diphospho-sugar transferases"/>
    <property type="match status" value="1"/>
</dbReference>
<comment type="subcellular location">
    <subcellularLocation>
        <location evidence="1">Cytoplasm</location>
        <location evidence="1">Cytosol</location>
    </subcellularLocation>
</comment>
<dbReference type="OrthoDB" id="10250549at2759"/>
<dbReference type="InterPro" id="IPR056764">
    <property type="entry name" value="LbH_EIF2B3/5"/>
</dbReference>
<dbReference type="Proteomes" id="UP000183365">
    <property type="component" value="Unassembled WGS sequence"/>
</dbReference>